<dbReference type="Proteomes" id="UP000320707">
    <property type="component" value="Unassembled WGS sequence"/>
</dbReference>
<reference evidence="5 6" key="1">
    <citation type="journal article" date="2019" name="Microbiol. Resour. Announc.">
        <title>High-quality draft genome sequence of Fusarium oxysporum f. sp. cubense strain 160527, a causal agent of Panama disease.</title>
        <authorList>
            <person name="Asai S."/>
            <person name="Ayukawa Y."/>
            <person name="Gan P."/>
            <person name="Masuda S."/>
            <person name="Komatsu K."/>
            <person name="Shirasu K."/>
            <person name="Arie T."/>
        </authorList>
    </citation>
    <scope>NUCLEOTIDE SEQUENCE [LARGE SCALE GENOMIC DNA]</scope>
    <source>
        <strain evidence="5 6">160527</strain>
    </source>
</reference>
<dbReference type="InterPro" id="IPR036291">
    <property type="entry name" value="NAD(P)-bd_dom_sf"/>
</dbReference>
<protein>
    <recommendedName>
        <fullName evidence="4">NAD(P)-binding domain-containing protein</fullName>
    </recommendedName>
</protein>
<evidence type="ECO:0000259" key="4">
    <source>
        <dbReference type="Pfam" id="PF13460"/>
    </source>
</evidence>
<sequence>MSSLTVGIAGITGKFGRLVASKLLQNPNINLRGYARDPSKVIPSIAESPRVKLFKGEAFDDTSIKPFVTGTDVIICAYLGADDLMIDGQKKLIDACDEAGVPRYVASDWALDYTKLKLGELFPKDPMIHVKAYLETKKTTKGVHILIGGFMDPILSPFFSVWDPQTQTLRYWGEGDEPFEGTSYENAAEFTAAVVADKSAIGIKKYLGDRKSIKEIAATFDKVYGVKPKLERLGSLEDLKTKMHALREKNPTDVYSYMPLFFMYYWINGQTFVGPETDNEQYKEVKPETWEEYLSKRSLEQLPHAYFSLAN</sequence>
<evidence type="ECO:0000256" key="3">
    <source>
        <dbReference type="ARBA" id="ARBA00023002"/>
    </source>
</evidence>
<dbReference type="InterPro" id="IPR051609">
    <property type="entry name" value="NmrA/Isoflavone_reductase-like"/>
</dbReference>
<dbReference type="InterPro" id="IPR016040">
    <property type="entry name" value="NAD(P)-bd_dom"/>
</dbReference>
<feature type="domain" description="NAD(P)-binding" evidence="4">
    <location>
        <begin position="10"/>
        <end position="195"/>
    </location>
</feature>
<dbReference type="Gene3D" id="3.40.50.720">
    <property type="entry name" value="NAD(P)-binding Rossmann-like Domain"/>
    <property type="match status" value="1"/>
</dbReference>
<dbReference type="PANTHER" id="PTHR47706">
    <property type="entry name" value="NMRA-LIKE FAMILY PROTEIN"/>
    <property type="match status" value="1"/>
</dbReference>
<accession>A0A559LTK3</accession>
<dbReference type="SUPFAM" id="SSF51735">
    <property type="entry name" value="NAD(P)-binding Rossmann-fold domains"/>
    <property type="match status" value="1"/>
</dbReference>
<dbReference type="AlphaFoldDB" id="A0A559LTK3"/>
<comment type="similarity">
    <text evidence="1">Belongs to the NmrA-type oxidoreductase family. Isoflavone reductase subfamily.</text>
</comment>
<keyword evidence="3" id="KW-0560">Oxidoreductase</keyword>
<evidence type="ECO:0000313" key="6">
    <source>
        <dbReference type="Proteomes" id="UP000320707"/>
    </source>
</evidence>
<dbReference type="PANTHER" id="PTHR47706:SF9">
    <property type="entry name" value="NMRA-LIKE DOMAIN-CONTAINING PROTEIN-RELATED"/>
    <property type="match status" value="1"/>
</dbReference>
<comment type="caution">
    <text evidence="5">The sequence shown here is derived from an EMBL/GenBank/DDBJ whole genome shotgun (WGS) entry which is preliminary data.</text>
</comment>
<name>A0A559LTK3_FUSOC</name>
<organism evidence="5 6">
    <name type="scientific">Fusarium oxysporum f. sp. cubense</name>
    <dbReference type="NCBI Taxonomy" id="61366"/>
    <lineage>
        <taxon>Eukaryota</taxon>
        <taxon>Fungi</taxon>
        <taxon>Dikarya</taxon>
        <taxon>Ascomycota</taxon>
        <taxon>Pezizomycotina</taxon>
        <taxon>Sordariomycetes</taxon>
        <taxon>Hypocreomycetidae</taxon>
        <taxon>Hypocreales</taxon>
        <taxon>Nectriaceae</taxon>
        <taxon>Fusarium</taxon>
        <taxon>Fusarium oxysporum species complex</taxon>
    </lineage>
</organism>
<dbReference type="Gene3D" id="3.90.25.10">
    <property type="entry name" value="UDP-galactose 4-epimerase, domain 1"/>
    <property type="match status" value="1"/>
</dbReference>
<evidence type="ECO:0000256" key="2">
    <source>
        <dbReference type="ARBA" id="ARBA00022857"/>
    </source>
</evidence>
<proteinExistence type="inferred from homology"/>
<evidence type="ECO:0000256" key="1">
    <source>
        <dbReference type="ARBA" id="ARBA00005725"/>
    </source>
</evidence>
<gene>
    <name evidence="5" type="ORF">Focb16_v008212</name>
</gene>
<keyword evidence="2" id="KW-0521">NADP</keyword>
<dbReference type="EMBL" id="SRMI01000001">
    <property type="protein sequence ID" value="TVY78716.1"/>
    <property type="molecule type" value="Genomic_DNA"/>
</dbReference>
<evidence type="ECO:0000313" key="5">
    <source>
        <dbReference type="EMBL" id="TVY78716.1"/>
    </source>
</evidence>
<dbReference type="Pfam" id="PF13460">
    <property type="entry name" value="NAD_binding_10"/>
    <property type="match status" value="1"/>
</dbReference>
<dbReference type="GO" id="GO:0016491">
    <property type="term" value="F:oxidoreductase activity"/>
    <property type="evidence" value="ECO:0007669"/>
    <property type="project" value="UniProtKB-KW"/>
</dbReference>